<keyword evidence="2" id="KW-0813">Transport</keyword>
<evidence type="ECO:0000256" key="1">
    <source>
        <dbReference type="ARBA" id="ARBA00008520"/>
    </source>
</evidence>
<dbReference type="KEGG" id="grc:GI584_18955"/>
<proteinExistence type="inferred from homology"/>
<feature type="region of interest" description="Disordered" evidence="4">
    <location>
        <begin position="422"/>
        <end position="442"/>
    </location>
</feature>
<protein>
    <submittedName>
        <fullName evidence="5">Extracellular solute-binding protein</fullName>
    </submittedName>
</protein>
<dbReference type="EMBL" id="CP045915">
    <property type="protein sequence ID" value="QGH36003.1"/>
    <property type="molecule type" value="Genomic_DNA"/>
</dbReference>
<gene>
    <name evidence="5" type="ORF">GI584_18955</name>
</gene>
<dbReference type="GO" id="GO:1901982">
    <property type="term" value="F:maltose binding"/>
    <property type="evidence" value="ECO:0007669"/>
    <property type="project" value="TreeGrafter"/>
</dbReference>
<dbReference type="InterPro" id="IPR006059">
    <property type="entry name" value="SBP"/>
</dbReference>
<keyword evidence="6" id="KW-1185">Reference proteome</keyword>
<dbReference type="Pfam" id="PF01547">
    <property type="entry name" value="SBP_bac_1"/>
    <property type="match status" value="1"/>
</dbReference>
<dbReference type="GO" id="GO:0055052">
    <property type="term" value="C:ATP-binding cassette (ABC) transporter complex, substrate-binding subunit-containing"/>
    <property type="evidence" value="ECO:0007669"/>
    <property type="project" value="TreeGrafter"/>
</dbReference>
<evidence type="ECO:0000256" key="3">
    <source>
        <dbReference type="ARBA" id="ARBA00022729"/>
    </source>
</evidence>
<comment type="similarity">
    <text evidence="1">Belongs to the bacterial solute-binding protein 1 family.</text>
</comment>
<evidence type="ECO:0000313" key="6">
    <source>
        <dbReference type="Proteomes" id="UP000339690"/>
    </source>
</evidence>
<dbReference type="AlphaFoldDB" id="A0A5Q2TPN1"/>
<name>A0A5Q2TPN1_9BACI</name>
<dbReference type="RefSeq" id="WP_153792212.1">
    <property type="nucleotide sequence ID" value="NZ_CP045915.1"/>
</dbReference>
<sequence length="442" mass="48893">MRKWSNNLFLGLVVLLISFLVACSGESGEETSSNDGESTNDNANDDAVTLKFWKSEDIGRADYQAFMDVVEKFGEEHPEIDLQVDTTPHADYRTRLNTQAAGGQLPDVFQVWPGAELEPLVDGGVVQPINDITSYWTEETGLLDEEDFDDFSIDGDAYAVPANTNPTHMIFYDKDMLADAGYDEFPETYEEFLQLIEDLNASDITPMALGNSDAWVLQSVYISTIADRFTGNDFLEGVSSGERAFTDSDFVQSLEVIDELVKKEAFNPDLNTIDSTQMIDYFLQGRTAMVMDGNWGISSILENMPEDKNIGVSMIPLNDKKTISTVAGTGVAINSELEGEKLEAAHTFLQYVYNQELWEELIKVGRPIIANVDVPDDAELHPLTEEMLEVIAESEPAPVYDATLTPAVNDQLENELQSITVGGSTPEEAAENIQRVAESELE</sequence>
<reference evidence="5 6" key="1">
    <citation type="submission" date="2019-11" db="EMBL/GenBank/DDBJ databases">
        <title>Gracilibacillus salitolerans sp. nov., a moderate halophile isolated from a saline soil in northwest China.</title>
        <authorList>
            <person name="Gan L."/>
        </authorList>
    </citation>
    <scope>NUCLEOTIDE SEQUENCE [LARGE SCALE GENOMIC DNA]</scope>
    <source>
        <strain evidence="5 6">SCU50</strain>
    </source>
</reference>
<organism evidence="5 6">
    <name type="scientific">Gracilibacillus salitolerans</name>
    <dbReference type="NCBI Taxonomy" id="2663022"/>
    <lineage>
        <taxon>Bacteria</taxon>
        <taxon>Bacillati</taxon>
        <taxon>Bacillota</taxon>
        <taxon>Bacilli</taxon>
        <taxon>Bacillales</taxon>
        <taxon>Bacillaceae</taxon>
        <taxon>Gracilibacillus</taxon>
    </lineage>
</organism>
<evidence type="ECO:0000256" key="2">
    <source>
        <dbReference type="ARBA" id="ARBA00022448"/>
    </source>
</evidence>
<dbReference type="Proteomes" id="UP000339690">
    <property type="component" value="Chromosome"/>
</dbReference>
<evidence type="ECO:0000313" key="5">
    <source>
        <dbReference type="EMBL" id="QGH36003.1"/>
    </source>
</evidence>
<dbReference type="PANTHER" id="PTHR30061:SF50">
    <property type="entry name" value="MALTOSE_MALTODEXTRIN-BINDING PERIPLASMIC PROTEIN"/>
    <property type="match status" value="1"/>
</dbReference>
<dbReference type="GO" id="GO:0042956">
    <property type="term" value="P:maltodextrin transmembrane transport"/>
    <property type="evidence" value="ECO:0007669"/>
    <property type="project" value="TreeGrafter"/>
</dbReference>
<dbReference type="PANTHER" id="PTHR30061">
    <property type="entry name" value="MALTOSE-BINDING PERIPLASMIC PROTEIN"/>
    <property type="match status" value="1"/>
</dbReference>
<dbReference type="GO" id="GO:0015768">
    <property type="term" value="P:maltose transport"/>
    <property type="evidence" value="ECO:0007669"/>
    <property type="project" value="TreeGrafter"/>
</dbReference>
<keyword evidence="3" id="KW-0732">Signal</keyword>
<dbReference type="PROSITE" id="PS51257">
    <property type="entry name" value="PROKAR_LIPOPROTEIN"/>
    <property type="match status" value="1"/>
</dbReference>
<accession>A0A5Q2TPN1</accession>
<dbReference type="Gene3D" id="3.40.190.10">
    <property type="entry name" value="Periplasmic binding protein-like II"/>
    <property type="match status" value="2"/>
</dbReference>
<evidence type="ECO:0000256" key="4">
    <source>
        <dbReference type="SAM" id="MobiDB-lite"/>
    </source>
</evidence>
<dbReference type="SUPFAM" id="SSF53850">
    <property type="entry name" value="Periplasmic binding protein-like II"/>
    <property type="match status" value="1"/>
</dbReference>